<feature type="compositionally biased region" description="Polar residues" evidence="1">
    <location>
        <begin position="40"/>
        <end position="61"/>
    </location>
</feature>
<gene>
    <name evidence="2" type="ORF">GOOTI_206_00130</name>
</gene>
<dbReference type="STRING" id="1108044.GOOTI_206_00130"/>
<reference evidence="2" key="1">
    <citation type="submission" date="2012-02" db="EMBL/GenBank/DDBJ databases">
        <title>Whole genome shotgun sequence of Gordonia otitidis NBRC 100426.</title>
        <authorList>
            <person name="Yoshida I."/>
            <person name="Hosoyama A."/>
            <person name="Tsuchikane K."/>
            <person name="Katsumata H."/>
            <person name="Yamazaki S."/>
            <person name="Fujita N."/>
        </authorList>
    </citation>
    <scope>NUCLEOTIDE SEQUENCE [LARGE SCALE GENOMIC DNA]</scope>
    <source>
        <strain evidence="2">NBRC 100426</strain>
    </source>
</reference>
<proteinExistence type="predicted"/>
<evidence type="ECO:0000256" key="1">
    <source>
        <dbReference type="SAM" id="MobiDB-lite"/>
    </source>
</evidence>
<comment type="caution">
    <text evidence="2">The sequence shown here is derived from an EMBL/GenBank/DDBJ whole genome shotgun (WGS) entry which is preliminary data.</text>
</comment>
<dbReference type="RefSeq" id="WP_007240462.1">
    <property type="nucleotide sequence ID" value="NZ_BAFB01000206.1"/>
</dbReference>
<protein>
    <submittedName>
        <fullName evidence="2">Uncharacterized protein</fullName>
    </submittedName>
</protein>
<keyword evidence="3" id="KW-1185">Reference proteome</keyword>
<feature type="region of interest" description="Disordered" evidence="1">
    <location>
        <begin position="40"/>
        <end position="86"/>
    </location>
</feature>
<evidence type="ECO:0000313" key="2">
    <source>
        <dbReference type="EMBL" id="GAB36280.1"/>
    </source>
</evidence>
<accession>H5TS22</accession>
<sequence length="86" mass="9590">MSFMYGPALDIVKVLLAIIIVATIIRLALTAQQNDTDWEQSYQVDADPTPTTNHSSPTQHPRSLRHATPAHRIVSDRDNESPRRAA</sequence>
<dbReference type="AlphaFoldDB" id="H5TS22"/>
<name>H5TS22_GORO1</name>
<dbReference type="EMBL" id="BAFB01000206">
    <property type="protein sequence ID" value="GAB36280.1"/>
    <property type="molecule type" value="Genomic_DNA"/>
</dbReference>
<organism evidence="2 3">
    <name type="scientific">Gordonia otitidis (strain DSM 44809 / CCUG 52243 / JCM 12355 / NBRC 100426 / IFM 10032)</name>
    <dbReference type="NCBI Taxonomy" id="1108044"/>
    <lineage>
        <taxon>Bacteria</taxon>
        <taxon>Bacillati</taxon>
        <taxon>Actinomycetota</taxon>
        <taxon>Actinomycetes</taxon>
        <taxon>Mycobacteriales</taxon>
        <taxon>Gordoniaceae</taxon>
        <taxon>Gordonia</taxon>
    </lineage>
</organism>
<evidence type="ECO:0000313" key="3">
    <source>
        <dbReference type="Proteomes" id="UP000005038"/>
    </source>
</evidence>
<dbReference type="Proteomes" id="UP000005038">
    <property type="component" value="Unassembled WGS sequence"/>
</dbReference>
<feature type="compositionally biased region" description="Basic and acidic residues" evidence="1">
    <location>
        <begin position="73"/>
        <end position="86"/>
    </location>
</feature>